<feature type="region of interest" description="Disordered" evidence="1">
    <location>
        <begin position="150"/>
        <end position="169"/>
    </location>
</feature>
<comment type="caution">
    <text evidence="2">The sequence shown here is derived from an EMBL/GenBank/DDBJ whole genome shotgun (WGS) entry which is preliminary data.</text>
</comment>
<gene>
    <name evidence="2" type="ORF">KUTeg_007397</name>
</gene>
<dbReference type="Proteomes" id="UP001217089">
    <property type="component" value="Unassembled WGS sequence"/>
</dbReference>
<proteinExistence type="predicted"/>
<keyword evidence="3" id="KW-1185">Reference proteome</keyword>
<dbReference type="EMBL" id="JARBDR010000337">
    <property type="protein sequence ID" value="KAJ8315247.1"/>
    <property type="molecule type" value="Genomic_DNA"/>
</dbReference>
<evidence type="ECO:0000313" key="3">
    <source>
        <dbReference type="Proteomes" id="UP001217089"/>
    </source>
</evidence>
<accession>A0ABQ9FD45</accession>
<evidence type="ECO:0000256" key="1">
    <source>
        <dbReference type="SAM" id="MobiDB-lite"/>
    </source>
</evidence>
<protein>
    <submittedName>
        <fullName evidence="2">Uncharacterized protein</fullName>
    </submittedName>
</protein>
<evidence type="ECO:0000313" key="2">
    <source>
        <dbReference type="EMBL" id="KAJ8315247.1"/>
    </source>
</evidence>
<organism evidence="2 3">
    <name type="scientific">Tegillarca granosa</name>
    <name type="common">Malaysian cockle</name>
    <name type="synonym">Anadara granosa</name>
    <dbReference type="NCBI Taxonomy" id="220873"/>
    <lineage>
        <taxon>Eukaryota</taxon>
        <taxon>Metazoa</taxon>
        <taxon>Spiralia</taxon>
        <taxon>Lophotrochozoa</taxon>
        <taxon>Mollusca</taxon>
        <taxon>Bivalvia</taxon>
        <taxon>Autobranchia</taxon>
        <taxon>Pteriomorphia</taxon>
        <taxon>Arcoida</taxon>
        <taxon>Arcoidea</taxon>
        <taxon>Arcidae</taxon>
        <taxon>Tegillarca</taxon>
    </lineage>
</organism>
<sequence>MSTYNLWRSKTELNPDEDFVLHGKHSAYWRKPDYATKNSEITLTTSNLSQKTRFNSDMYRDRKYTHSLSDLAHNLESLSKEFDHSLSKSRSSMMDKYRQSKELQESLRTDVTEDELTGNSQGYSEEKLIKNSYISPILSSNSLQRVYSARPYEAPSKPPPKTVASVLSTKREDGTRKGLFLEKFPLSGNESEALSNFPKTLGSSYELEKMNYLLGKGPIAASDMYARPKSASCQNTKSKSVTLKEPYEDLFDPHQNLNKLYLMSSEAPTIGSAPAMIISPYDCELNKLRMERLRIEEERLWELKRLAECERIRGPKPKW</sequence>
<name>A0ABQ9FD45_TEGGR</name>
<reference evidence="2 3" key="1">
    <citation type="submission" date="2022-12" db="EMBL/GenBank/DDBJ databases">
        <title>Chromosome-level genome of Tegillarca granosa.</title>
        <authorList>
            <person name="Kim J."/>
        </authorList>
    </citation>
    <scope>NUCLEOTIDE SEQUENCE [LARGE SCALE GENOMIC DNA]</scope>
    <source>
        <strain evidence="2">Teg-2019</strain>
        <tissue evidence="2">Adductor muscle</tissue>
    </source>
</reference>